<evidence type="ECO:0000256" key="5">
    <source>
        <dbReference type="ARBA" id="ARBA00023242"/>
    </source>
</evidence>
<dbReference type="InterPro" id="IPR047365">
    <property type="entry name" value="Tudor_AtPTM-like"/>
</dbReference>
<dbReference type="PANTHER" id="PTHR46508">
    <property type="entry name" value="PHD FINGER FAMILY PROTEIN"/>
    <property type="match status" value="1"/>
</dbReference>
<evidence type="ECO:0000259" key="9">
    <source>
        <dbReference type="PROSITE" id="PS50016"/>
    </source>
</evidence>
<evidence type="ECO:0000256" key="4">
    <source>
        <dbReference type="ARBA" id="ARBA00022833"/>
    </source>
</evidence>
<feature type="domain" description="DDT" evidence="10">
    <location>
        <begin position="208"/>
        <end position="268"/>
    </location>
</feature>
<keyword evidence="2" id="KW-0479">Metal-binding</keyword>
<dbReference type="PROSITE" id="PS50827">
    <property type="entry name" value="DDT"/>
    <property type="match status" value="1"/>
</dbReference>
<dbReference type="CDD" id="cd20401">
    <property type="entry name" value="Tudor_AtPTM-like"/>
    <property type="match status" value="1"/>
</dbReference>
<dbReference type="Pfam" id="PF15612">
    <property type="entry name" value="WHIM1"/>
    <property type="match status" value="1"/>
</dbReference>
<evidence type="ECO:0000313" key="11">
    <source>
        <dbReference type="EMBL" id="MBW98405.1"/>
    </source>
</evidence>
<dbReference type="SUPFAM" id="SSF57903">
    <property type="entry name" value="FYVE/PHD zinc finger"/>
    <property type="match status" value="3"/>
</dbReference>
<evidence type="ECO:0000256" key="3">
    <source>
        <dbReference type="ARBA" id="ARBA00022771"/>
    </source>
</evidence>
<dbReference type="CDD" id="cd15489">
    <property type="entry name" value="PHD_SF"/>
    <property type="match status" value="1"/>
</dbReference>
<evidence type="ECO:0000256" key="8">
    <source>
        <dbReference type="SAM" id="MobiDB-lite"/>
    </source>
</evidence>
<evidence type="ECO:0000259" key="10">
    <source>
        <dbReference type="PROSITE" id="PS50827"/>
    </source>
</evidence>
<organism evidence="11">
    <name type="scientific">Rhizophora mucronata</name>
    <name type="common">Asiatic mangrove</name>
    <dbReference type="NCBI Taxonomy" id="61149"/>
    <lineage>
        <taxon>Eukaryota</taxon>
        <taxon>Viridiplantae</taxon>
        <taxon>Streptophyta</taxon>
        <taxon>Embryophyta</taxon>
        <taxon>Tracheophyta</taxon>
        <taxon>Spermatophyta</taxon>
        <taxon>Magnoliopsida</taxon>
        <taxon>eudicotyledons</taxon>
        <taxon>Gunneridae</taxon>
        <taxon>Pentapetalae</taxon>
        <taxon>rosids</taxon>
        <taxon>fabids</taxon>
        <taxon>Malpighiales</taxon>
        <taxon>Rhizophoraceae</taxon>
        <taxon>Rhizophora</taxon>
    </lineage>
</organism>
<dbReference type="Gene3D" id="3.30.40.10">
    <property type="entry name" value="Zinc/RING finger domain, C3HC4 (zinc finger)"/>
    <property type="match status" value="2"/>
</dbReference>
<dbReference type="Pfam" id="PF02791">
    <property type="entry name" value="DDT"/>
    <property type="match status" value="1"/>
</dbReference>
<sequence length="1737" mass="193611">MEATTEVKKRGRGRPRKRRREEDENDGIDTGVVSAIKKQALELRWKPLVGRYVLKEFEGNGTFLGKVVYYETGLYRVDYEDGDCEDLESRELRQIVLGDDDFTNDLSFRRQKLDELLLKKSAVSKKELEKKAEVLKNEVHGLEAFSLGKLSGGLKIENDDAQGEGDAGSSSDSSEYAQYGDLGLEMEAAPIVPPPQLPPSSGNIGVPEEYVAHLFSVYAFLRSFNICLFLSPFTLDDLVGAVNCRVQNTLLDAIHVALIRALRHCLETQSSDGSDLASRCLRCIDWSLLDSLTWPVYLVHYLTIMGHVKGLEWEEFYDDLLKREYYSLPVSKKLLILQILCDDVLESAAIRVEIDIREELEDGIDPDAVATSFPQSAPKRVHPRYSKTSACKDKDGIEIISGSHEIKTSWNPKYLGSNLGTHDVGVDGNSDECRLCGMDGILLCCDGCPSAYHSRCIGVAKMYIPDGPWYCPECTINKLGPTVRVGTSLRGADLFGVDLYQQAFLGTCDHLLVVSIGRDSSVRYYNYKDIPNVLLALSASMQHRSLYEEISKAIAEYWKILPSALFSSDTIGGSNITSIKEDDKHCIASLPFSGNKGHRIQDAIETETRNALVGSNVGNVPVSCIDNFGNASMQDDSHGTVSNGDAAITKNCNVMNTMPPEQIKMESPSSLQLLTDLLDVTHQSLVDKSSAVELATCTCINIDGSHTVHVNGTCAPGIVFSKSKDANHAGNSLKNCLYVGSFFKPYAYINHYMHGEFAASAAACLTVLSTEESRGSDIAKSGSVRKVAADISLQVKAFSAVASRFFWPSYEKKLIDVPRERCGWCYSCKIPATSKKACMLNAAALTATKGTMKVLSGLRPIMHGEGSIRSISTYILYMGEVLSGLMVGPFLNASYIEQWRRRVEGASTSSALISPLLELEQSIRMIALSGDWVKVMDDWFVESSGAQNAGITVGYAQKRGLYGRRHRKQSATSDVMPDDCSDKSFIWWRGDKLLRLIFHKAVLPQSVVKRAVQEGGSRKIAGIYYTDEPEIPKRSRQLVWRAAVERSKNASQLALQVRYLDLHVRWNDLVRPEQNVQDAKGLETESSFFRNADICDKKIKENKITYGVAFGSQKHLPSRILKNIIEIEQSEDGKDKYWFSETHIPLYLIKEFEETTEKLVFPAAKSPVELSELQKRQLKASRRDIFLYLTCKRDKLERCSCASCQCDVLLRCAVKCNACQGYCHGDCTTSSPIYGKENLEFLITCKQCNNAKAGAYNRSINESPTSPLPLPIQEFQNALTVTKGTRIRIHKSLGSVGSQEQFSEAKQATSSSSSAKNRSRSCNWGVIWKKKHNEDSGIDFRHKNILLRGDTNRNGLGPICNLCRKPYNCNLIYIHCETCNNWFHAEAVELQESRLSDVVGFKCCRCRRIRPPKCPYRDGSESEKLEAQKPHKRALKEEYLQADCDSGATTEFNEHEPFTPIAASEELFIQDDDPLLFSVPRVVQITEENSGVDFEWNFPGHRPQRLPESKECEPSTQDDNPILFSVSKVGQITEENSGVDLEWNVSGHGPQKLPVRRHGKIQGVDEGISHNGTYHAESAMTLGTNNLIDPKEELSCAQWNVPNNGLEGEMFDYEGVNYEDMEFEPQTYFSFTELLDSNDGLDASDNVFGNCDDHSCSVSLGISGQHVPSTSIDQRETTDSQRSNVEAMLCKICSYLEPSPDLTCEICGLVMHSCCSPWIESSPPENPWRCGHCREWR</sequence>
<evidence type="ECO:0000256" key="2">
    <source>
        <dbReference type="ARBA" id="ARBA00022723"/>
    </source>
</evidence>
<dbReference type="Pfam" id="PF24294">
    <property type="entry name" value="Chromo_PTM"/>
    <property type="match status" value="1"/>
</dbReference>
<dbReference type="Pfam" id="PF00628">
    <property type="entry name" value="PHD"/>
    <property type="match status" value="1"/>
</dbReference>
<dbReference type="InterPro" id="IPR018501">
    <property type="entry name" value="DDT_dom"/>
</dbReference>
<dbReference type="PROSITE" id="PS50016">
    <property type="entry name" value="ZF_PHD_2"/>
    <property type="match status" value="1"/>
</dbReference>
<dbReference type="InterPro" id="IPR011011">
    <property type="entry name" value="Znf_FYVE_PHD"/>
</dbReference>
<evidence type="ECO:0000256" key="6">
    <source>
        <dbReference type="PROSITE-ProRule" id="PRU00146"/>
    </source>
</evidence>
<dbReference type="GO" id="GO:0005634">
    <property type="term" value="C:nucleus"/>
    <property type="evidence" value="ECO:0007669"/>
    <property type="project" value="UniProtKB-SubCell"/>
</dbReference>
<evidence type="ECO:0000256" key="7">
    <source>
        <dbReference type="SAM" id="Coils"/>
    </source>
</evidence>
<keyword evidence="5" id="KW-0539">Nucleus</keyword>
<dbReference type="Pfam" id="PF21743">
    <property type="entry name" value="PTM_DIR17_Tudor"/>
    <property type="match status" value="1"/>
</dbReference>
<feature type="compositionally biased region" description="Basic residues" evidence="8">
    <location>
        <begin position="9"/>
        <end position="19"/>
    </location>
</feature>
<dbReference type="GO" id="GO:0008270">
    <property type="term" value="F:zinc ion binding"/>
    <property type="evidence" value="ECO:0007669"/>
    <property type="project" value="UniProtKB-KW"/>
</dbReference>
<dbReference type="SMART" id="SM00571">
    <property type="entry name" value="DDT"/>
    <property type="match status" value="1"/>
</dbReference>
<dbReference type="InterPro" id="IPR001965">
    <property type="entry name" value="Znf_PHD"/>
</dbReference>
<proteinExistence type="predicted"/>
<feature type="domain" description="PHD-type" evidence="9">
    <location>
        <begin position="430"/>
        <end position="477"/>
    </location>
</feature>
<evidence type="ECO:0000256" key="1">
    <source>
        <dbReference type="ARBA" id="ARBA00004123"/>
    </source>
</evidence>
<keyword evidence="7" id="KW-0175">Coiled coil</keyword>
<dbReference type="EMBL" id="GGEC01017922">
    <property type="protein sequence ID" value="MBW98405.1"/>
    <property type="molecule type" value="Transcribed_RNA"/>
</dbReference>
<dbReference type="SMART" id="SM00249">
    <property type="entry name" value="PHD"/>
    <property type="match status" value="3"/>
</dbReference>
<dbReference type="GO" id="GO:0000785">
    <property type="term" value="C:chromatin"/>
    <property type="evidence" value="ECO:0007669"/>
    <property type="project" value="UniProtKB-ARBA"/>
</dbReference>
<dbReference type="InterPro" id="IPR028942">
    <property type="entry name" value="WHIM1_dom"/>
</dbReference>
<dbReference type="InterPro" id="IPR013083">
    <property type="entry name" value="Znf_RING/FYVE/PHD"/>
</dbReference>
<keyword evidence="3 6" id="KW-0863">Zinc-finger</keyword>
<feature type="coiled-coil region" evidence="7">
    <location>
        <begin position="118"/>
        <end position="145"/>
    </location>
</feature>
<dbReference type="InterPro" id="IPR019787">
    <property type="entry name" value="Znf_PHD-finger"/>
</dbReference>
<dbReference type="CDD" id="cd15532">
    <property type="entry name" value="PHD2_CHD_II"/>
    <property type="match status" value="1"/>
</dbReference>
<dbReference type="InterPro" id="IPR056618">
    <property type="entry name" value="Chromo_PTM"/>
</dbReference>
<dbReference type="PANTHER" id="PTHR46508:SF1">
    <property type="entry name" value="PHD FINGER FAMILY PROTEIN"/>
    <property type="match status" value="1"/>
</dbReference>
<feature type="region of interest" description="Disordered" evidence="8">
    <location>
        <begin position="1"/>
        <end position="25"/>
    </location>
</feature>
<reference evidence="11" key="1">
    <citation type="submission" date="2018-02" db="EMBL/GenBank/DDBJ databases">
        <title>Rhizophora mucronata_Transcriptome.</title>
        <authorList>
            <person name="Meera S.P."/>
            <person name="Sreeshan A."/>
            <person name="Augustine A."/>
        </authorList>
    </citation>
    <scope>NUCLEOTIDE SEQUENCE</scope>
    <source>
        <tissue evidence="11">Leaf</tissue>
    </source>
</reference>
<name>A0A2P2JY77_RHIMU</name>
<keyword evidence="4" id="KW-0862">Zinc</keyword>
<comment type="subcellular location">
    <subcellularLocation>
        <location evidence="1">Nucleus</location>
    </subcellularLocation>
</comment>
<protein>
    <submittedName>
        <fullName evidence="11">Uncharacterized protein MANES_04G010300</fullName>
    </submittedName>
</protein>
<accession>A0A2P2JY77</accession>
<dbReference type="InterPro" id="IPR019786">
    <property type="entry name" value="Zinc_finger_PHD-type_CS"/>
</dbReference>
<dbReference type="PROSITE" id="PS01359">
    <property type="entry name" value="ZF_PHD_1"/>
    <property type="match status" value="1"/>
</dbReference>